<dbReference type="EMBL" id="LAZR01037362">
    <property type="protein sequence ID" value="KKL22407.1"/>
    <property type="molecule type" value="Genomic_DNA"/>
</dbReference>
<dbReference type="FunFam" id="3.40.30.10:FF:000001">
    <property type="entry name" value="Thioredoxin"/>
    <property type="match status" value="1"/>
</dbReference>
<dbReference type="PANTHER" id="PTHR45663:SF11">
    <property type="entry name" value="GEO12009P1"/>
    <property type="match status" value="1"/>
</dbReference>
<proteinExistence type="predicted"/>
<dbReference type="GO" id="GO:0005737">
    <property type="term" value="C:cytoplasm"/>
    <property type="evidence" value="ECO:0007669"/>
    <property type="project" value="TreeGrafter"/>
</dbReference>
<reference evidence="6" key="1">
    <citation type="journal article" date="2015" name="Nature">
        <title>Complex archaea that bridge the gap between prokaryotes and eukaryotes.</title>
        <authorList>
            <person name="Spang A."/>
            <person name="Saw J.H."/>
            <person name="Jorgensen S.L."/>
            <person name="Zaremba-Niedzwiedzka K."/>
            <person name="Martijn J."/>
            <person name="Lind A.E."/>
            <person name="van Eijk R."/>
            <person name="Schleper C."/>
            <person name="Guy L."/>
            <person name="Ettema T.J."/>
        </authorList>
    </citation>
    <scope>NUCLEOTIDE SEQUENCE</scope>
</reference>
<name>A0A0F9C7X4_9ZZZZ</name>
<evidence type="ECO:0000256" key="1">
    <source>
        <dbReference type="ARBA" id="ARBA00022448"/>
    </source>
</evidence>
<evidence type="ECO:0000256" key="3">
    <source>
        <dbReference type="ARBA" id="ARBA00023157"/>
    </source>
</evidence>
<protein>
    <recommendedName>
        <fullName evidence="5">Thioredoxin domain-containing protein</fullName>
    </recommendedName>
</protein>
<dbReference type="SUPFAM" id="SSF52833">
    <property type="entry name" value="Thioredoxin-like"/>
    <property type="match status" value="1"/>
</dbReference>
<dbReference type="GO" id="GO:0015035">
    <property type="term" value="F:protein-disulfide reductase activity"/>
    <property type="evidence" value="ECO:0007669"/>
    <property type="project" value="InterPro"/>
</dbReference>
<dbReference type="CDD" id="cd02947">
    <property type="entry name" value="TRX_family"/>
    <property type="match status" value="1"/>
</dbReference>
<dbReference type="InterPro" id="IPR017937">
    <property type="entry name" value="Thioredoxin_CS"/>
</dbReference>
<keyword evidence="2" id="KW-0249">Electron transport</keyword>
<dbReference type="NCBIfam" id="TIGR01068">
    <property type="entry name" value="thioredoxin"/>
    <property type="match status" value="1"/>
</dbReference>
<dbReference type="PROSITE" id="PS51352">
    <property type="entry name" value="THIOREDOXIN_2"/>
    <property type="match status" value="1"/>
</dbReference>
<dbReference type="Pfam" id="PF00085">
    <property type="entry name" value="Thioredoxin"/>
    <property type="match status" value="1"/>
</dbReference>
<comment type="caution">
    <text evidence="6">The sequence shown here is derived from an EMBL/GenBank/DDBJ whole genome shotgun (WGS) entry which is preliminary data.</text>
</comment>
<evidence type="ECO:0000313" key="6">
    <source>
        <dbReference type="EMBL" id="KKL22407.1"/>
    </source>
</evidence>
<organism evidence="6">
    <name type="scientific">marine sediment metagenome</name>
    <dbReference type="NCBI Taxonomy" id="412755"/>
    <lineage>
        <taxon>unclassified sequences</taxon>
        <taxon>metagenomes</taxon>
        <taxon>ecological metagenomes</taxon>
    </lineage>
</organism>
<sequence length="116" mass="12772">MKGEGGKMANIEAVTNEDFEQNVIQSKVPVLVDFFADWCAPCKAQTPILDDLSGAYDGRIRFAKIDIDVDGNKDLATKYGVLSVPTLILFSNGEIKDTMVGVTSKKKLEQKFEQVL</sequence>
<dbReference type="InterPro" id="IPR013766">
    <property type="entry name" value="Thioredoxin_domain"/>
</dbReference>
<evidence type="ECO:0000256" key="4">
    <source>
        <dbReference type="ARBA" id="ARBA00023284"/>
    </source>
</evidence>
<dbReference type="InterPro" id="IPR036249">
    <property type="entry name" value="Thioredoxin-like_sf"/>
</dbReference>
<dbReference type="PRINTS" id="PR00421">
    <property type="entry name" value="THIOREDOXIN"/>
</dbReference>
<dbReference type="AlphaFoldDB" id="A0A0F9C7X4"/>
<dbReference type="InterPro" id="IPR005746">
    <property type="entry name" value="Thioredoxin"/>
</dbReference>
<accession>A0A0F9C7X4</accession>
<evidence type="ECO:0000259" key="5">
    <source>
        <dbReference type="PROSITE" id="PS51352"/>
    </source>
</evidence>
<feature type="domain" description="Thioredoxin" evidence="5">
    <location>
        <begin position="2"/>
        <end position="116"/>
    </location>
</feature>
<dbReference type="PROSITE" id="PS00194">
    <property type="entry name" value="THIOREDOXIN_1"/>
    <property type="match status" value="1"/>
</dbReference>
<keyword evidence="4" id="KW-0676">Redox-active center</keyword>
<dbReference type="PANTHER" id="PTHR45663">
    <property type="entry name" value="GEO12009P1"/>
    <property type="match status" value="1"/>
</dbReference>
<evidence type="ECO:0000256" key="2">
    <source>
        <dbReference type="ARBA" id="ARBA00022982"/>
    </source>
</evidence>
<dbReference type="PIRSF" id="PIRSF000077">
    <property type="entry name" value="Thioredoxin"/>
    <property type="match status" value="1"/>
</dbReference>
<gene>
    <name evidence="6" type="ORF">LCGC14_2435730</name>
</gene>
<dbReference type="Gene3D" id="3.40.30.10">
    <property type="entry name" value="Glutaredoxin"/>
    <property type="match status" value="1"/>
</dbReference>
<keyword evidence="3" id="KW-1015">Disulfide bond</keyword>
<keyword evidence="1" id="KW-0813">Transport</keyword>